<organism evidence="1 2">
    <name type="scientific">Racocetra persica</name>
    <dbReference type="NCBI Taxonomy" id="160502"/>
    <lineage>
        <taxon>Eukaryota</taxon>
        <taxon>Fungi</taxon>
        <taxon>Fungi incertae sedis</taxon>
        <taxon>Mucoromycota</taxon>
        <taxon>Glomeromycotina</taxon>
        <taxon>Glomeromycetes</taxon>
        <taxon>Diversisporales</taxon>
        <taxon>Gigasporaceae</taxon>
        <taxon>Racocetra</taxon>
    </lineage>
</organism>
<dbReference type="Proteomes" id="UP000789920">
    <property type="component" value="Unassembled WGS sequence"/>
</dbReference>
<name>A0ACA9SZ28_9GLOM</name>
<sequence length="110" mass="12745">GVQSQENPTIEWNRLRLTDLRIMCNKRNIPTEGFQPAKTDKGKAIERNSSEDYDNERPLPSDEVIEQCYAFLSHIENRLEQKLEERLGNSLSKVLDNSLQQWSVQLNKAS</sequence>
<evidence type="ECO:0000313" key="2">
    <source>
        <dbReference type="Proteomes" id="UP000789920"/>
    </source>
</evidence>
<feature type="non-terminal residue" evidence="1">
    <location>
        <position position="1"/>
    </location>
</feature>
<accession>A0ACA9SZ28</accession>
<proteinExistence type="predicted"/>
<keyword evidence="2" id="KW-1185">Reference proteome</keyword>
<protein>
    <submittedName>
        <fullName evidence="1">8892_t:CDS:1</fullName>
    </submittedName>
</protein>
<reference evidence="1" key="1">
    <citation type="submission" date="2021-06" db="EMBL/GenBank/DDBJ databases">
        <authorList>
            <person name="Kallberg Y."/>
            <person name="Tangrot J."/>
            <person name="Rosling A."/>
        </authorList>
    </citation>
    <scope>NUCLEOTIDE SEQUENCE</scope>
    <source>
        <strain evidence="1">MA461A</strain>
    </source>
</reference>
<comment type="caution">
    <text evidence="1">The sequence shown here is derived from an EMBL/GenBank/DDBJ whole genome shotgun (WGS) entry which is preliminary data.</text>
</comment>
<gene>
    <name evidence="1" type="ORF">RPERSI_LOCUS36930</name>
</gene>
<evidence type="ECO:0000313" key="1">
    <source>
        <dbReference type="EMBL" id="CAG8852153.1"/>
    </source>
</evidence>
<dbReference type="EMBL" id="CAJVQC010180318">
    <property type="protein sequence ID" value="CAG8852153.1"/>
    <property type="molecule type" value="Genomic_DNA"/>
</dbReference>